<dbReference type="GO" id="GO:0005739">
    <property type="term" value="C:mitochondrion"/>
    <property type="evidence" value="ECO:0007669"/>
    <property type="project" value="TreeGrafter"/>
</dbReference>
<comment type="similarity">
    <text evidence="1">Belongs to the iron/manganese superoxide dismutase family.</text>
</comment>
<dbReference type="PRINTS" id="PR01703">
    <property type="entry name" value="MNSODISMTASE"/>
</dbReference>
<evidence type="ECO:0000256" key="3">
    <source>
        <dbReference type="ARBA" id="ARBA00022723"/>
    </source>
</evidence>
<name>E4Z683_OIKDI</name>
<evidence type="ECO:0000256" key="2">
    <source>
        <dbReference type="ARBA" id="ARBA00012682"/>
    </source>
</evidence>
<evidence type="ECO:0000256" key="1">
    <source>
        <dbReference type="ARBA" id="ARBA00008714"/>
    </source>
</evidence>
<evidence type="ECO:0000256" key="6">
    <source>
        <dbReference type="PIRSR" id="PIRSR000349-1"/>
    </source>
</evidence>
<dbReference type="AlphaFoldDB" id="E4Z683"/>
<dbReference type="InterPro" id="IPR050265">
    <property type="entry name" value="Fe/Mn_Superoxide_Dismutase"/>
</dbReference>
<keyword evidence="3 6" id="KW-0479">Metal-binding</keyword>
<dbReference type="Proteomes" id="UP000011014">
    <property type="component" value="Unassembled WGS sequence"/>
</dbReference>
<dbReference type="Pfam" id="PF02777">
    <property type="entry name" value="Sod_Fe_C"/>
    <property type="match status" value="1"/>
</dbReference>
<feature type="non-terminal residue" evidence="8">
    <location>
        <position position="158"/>
    </location>
</feature>
<dbReference type="PROSITE" id="PS00088">
    <property type="entry name" value="SOD_MN"/>
    <property type="match status" value="1"/>
</dbReference>
<dbReference type="Gene3D" id="3.55.40.20">
    <property type="entry name" value="Iron/manganese superoxide dismutase, C-terminal domain"/>
    <property type="match status" value="1"/>
</dbReference>
<dbReference type="InterPro" id="IPR019832">
    <property type="entry name" value="Mn/Fe_SOD_C"/>
</dbReference>
<dbReference type="InterPro" id="IPR019833">
    <property type="entry name" value="Mn/Fe_SOD_BS"/>
</dbReference>
<feature type="binding site" evidence="6">
    <location>
        <position position="42"/>
    </location>
    <ligand>
        <name>Mn(2+)</name>
        <dbReference type="ChEBI" id="CHEBI:29035"/>
    </ligand>
</feature>
<evidence type="ECO:0000256" key="5">
    <source>
        <dbReference type="ARBA" id="ARBA00049204"/>
    </source>
</evidence>
<organism evidence="8">
    <name type="scientific">Oikopleura dioica</name>
    <name type="common">Tunicate</name>
    <dbReference type="NCBI Taxonomy" id="34765"/>
    <lineage>
        <taxon>Eukaryota</taxon>
        <taxon>Metazoa</taxon>
        <taxon>Chordata</taxon>
        <taxon>Tunicata</taxon>
        <taxon>Appendicularia</taxon>
        <taxon>Copelata</taxon>
        <taxon>Oikopleuridae</taxon>
        <taxon>Oikopleura</taxon>
    </lineage>
</organism>
<dbReference type="FunFam" id="3.55.40.20:FF:000004">
    <property type="entry name" value="Superoxide dismutase [Fe]"/>
    <property type="match status" value="1"/>
</dbReference>
<feature type="binding site" evidence="6">
    <location>
        <position position="131"/>
    </location>
    <ligand>
        <name>Mn(2+)</name>
        <dbReference type="ChEBI" id="CHEBI:29035"/>
    </ligand>
</feature>
<protein>
    <recommendedName>
        <fullName evidence="2">superoxide dismutase</fullName>
        <ecNumber evidence="2">1.15.1.1</ecNumber>
    </recommendedName>
</protein>
<dbReference type="InterPro" id="IPR036314">
    <property type="entry name" value="SOD_C_sf"/>
</dbReference>
<dbReference type="PIRSF" id="PIRSF000349">
    <property type="entry name" value="SODismutase"/>
    <property type="match status" value="1"/>
</dbReference>
<dbReference type="EMBL" id="FN657956">
    <property type="protein sequence ID" value="CBY43211.1"/>
    <property type="molecule type" value="Genomic_DNA"/>
</dbReference>
<gene>
    <name evidence="8" type="ORF">GSOID_T00027792001</name>
</gene>
<evidence type="ECO:0000259" key="7">
    <source>
        <dbReference type="Pfam" id="PF02777"/>
    </source>
</evidence>
<dbReference type="SUPFAM" id="SSF46609">
    <property type="entry name" value="Fe,Mn superoxide dismutase (SOD), N-terminal domain"/>
    <property type="match status" value="1"/>
</dbReference>
<accession>E4Z683</accession>
<evidence type="ECO:0000313" key="8">
    <source>
        <dbReference type="EMBL" id="CBY43211.1"/>
    </source>
</evidence>
<reference evidence="8" key="1">
    <citation type="journal article" date="2010" name="Science">
        <title>Plasticity of animal genome architecture unmasked by rapid evolution of a pelagic tunicate.</title>
        <authorList>
            <person name="Denoeud F."/>
            <person name="Henriet S."/>
            <person name="Mungpakdee S."/>
            <person name="Aury J.M."/>
            <person name="Da Silva C."/>
            <person name="Brinkmann H."/>
            <person name="Mikhaleva J."/>
            <person name="Olsen L.C."/>
            <person name="Jubin C."/>
            <person name="Canestro C."/>
            <person name="Bouquet J.M."/>
            <person name="Danks G."/>
            <person name="Poulain J."/>
            <person name="Campsteijn C."/>
            <person name="Adamski M."/>
            <person name="Cross I."/>
            <person name="Yadetie F."/>
            <person name="Muffato M."/>
            <person name="Louis A."/>
            <person name="Butcher S."/>
            <person name="Tsagkogeorga G."/>
            <person name="Konrad A."/>
            <person name="Singh S."/>
            <person name="Jensen M.F."/>
            <person name="Cong E.H."/>
            <person name="Eikeseth-Otteraa H."/>
            <person name="Noel B."/>
            <person name="Anthouard V."/>
            <person name="Porcel B.M."/>
            <person name="Kachouri-Lafond R."/>
            <person name="Nishino A."/>
            <person name="Ugolini M."/>
            <person name="Chourrout P."/>
            <person name="Nishida H."/>
            <person name="Aasland R."/>
            <person name="Huzurbazar S."/>
            <person name="Westhof E."/>
            <person name="Delsuc F."/>
            <person name="Lehrach H."/>
            <person name="Reinhardt R."/>
            <person name="Weissenbach J."/>
            <person name="Roy S.W."/>
            <person name="Artiguenave F."/>
            <person name="Postlethwait J.H."/>
            <person name="Manak J.R."/>
            <person name="Thompson E.M."/>
            <person name="Jaillon O."/>
            <person name="Du Pasquier L."/>
            <person name="Boudinot P."/>
            <person name="Liberles D.A."/>
            <person name="Volff J.N."/>
            <person name="Philippe H."/>
            <person name="Lenhard B."/>
            <person name="Roest Crollius H."/>
            <person name="Wincker P."/>
            <person name="Chourrout D."/>
        </authorList>
    </citation>
    <scope>NUCLEOTIDE SEQUENCE [LARGE SCALE GENOMIC DNA]</scope>
</reference>
<dbReference type="InterPro" id="IPR001189">
    <property type="entry name" value="Mn/Fe_SOD"/>
</dbReference>
<dbReference type="GO" id="GO:0030145">
    <property type="term" value="F:manganese ion binding"/>
    <property type="evidence" value="ECO:0007669"/>
    <property type="project" value="TreeGrafter"/>
</dbReference>
<feature type="domain" description="Manganese/iron superoxide dismutase C-terminal" evidence="7">
    <location>
        <begin position="57"/>
        <end position="157"/>
    </location>
</feature>
<dbReference type="Gene3D" id="1.10.287.990">
    <property type="entry name" value="Fe,Mn superoxide dismutase (SOD) domain"/>
    <property type="match status" value="1"/>
</dbReference>
<evidence type="ECO:0000256" key="4">
    <source>
        <dbReference type="ARBA" id="ARBA00023002"/>
    </source>
</evidence>
<dbReference type="SUPFAM" id="SSF54719">
    <property type="entry name" value="Fe,Mn superoxide dismutase (SOD), C-terminal domain"/>
    <property type="match status" value="1"/>
</dbReference>
<dbReference type="GO" id="GO:0004784">
    <property type="term" value="F:superoxide dismutase activity"/>
    <property type="evidence" value="ECO:0007669"/>
    <property type="project" value="UniProtKB-EC"/>
</dbReference>
<dbReference type="InterPro" id="IPR036324">
    <property type="entry name" value="Mn/Fe_SOD_N_sf"/>
</dbReference>
<keyword evidence="4" id="KW-0560">Oxidoreductase</keyword>
<dbReference type="PANTHER" id="PTHR11404">
    <property type="entry name" value="SUPEROXIDE DISMUTASE 2"/>
    <property type="match status" value="1"/>
</dbReference>
<sequence length="158" mass="17542">MVANLPACVGQKCVGRLSIGSDSPRLSISEAIVFNGGGHINHSIFWTILSPTGGGEPTNDLASQIRLDFGSFEDFKKNMIERSSAVKGSGWGWLGWNRKTSKLEIVTTQNQDPLEATTGLIPLLGIDVWEHAYYIQYKNLRAEYVERIFDIIDWINVA</sequence>
<comment type="catalytic activity">
    <reaction evidence="5">
        <text>2 superoxide + 2 H(+) = H2O2 + O2</text>
        <dbReference type="Rhea" id="RHEA:20696"/>
        <dbReference type="ChEBI" id="CHEBI:15378"/>
        <dbReference type="ChEBI" id="CHEBI:15379"/>
        <dbReference type="ChEBI" id="CHEBI:16240"/>
        <dbReference type="ChEBI" id="CHEBI:18421"/>
        <dbReference type="EC" id="1.15.1.1"/>
    </reaction>
</comment>
<dbReference type="PANTHER" id="PTHR11404:SF6">
    <property type="entry name" value="SUPEROXIDE DISMUTASE [MN], MITOCHONDRIAL"/>
    <property type="match status" value="1"/>
</dbReference>
<feature type="binding site" evidence="6">
    <location>
        <position position="127"/>
    </location>
    <ligand>
        <name>Mn(2+)</name>
        <dbReference type="ChEBI" id="CHEBI:29035"/>
    </ligand>
</feature>
<proteinExistence type="inferred from homology"/>
<dbReference type="EC" id="1.15.1.1" evidence="2"/>